<accession>A0A382CUD7</accession>
<name>A0A382CUD7_9ZZZZ</name>
<gene>
    <name evidence="1" type="ORF">METZ01_LOCUS182630</name>
</gene>
<dbReference type="EMBL" id="UINC01036189">
    <property type="protein sequence ID" value="SVB29776.1"/>
    <property type="molecule type" value="Genomic_DNA"/>
</dbReference>
<dbReference type="AlphaFoldDB" id="A0A382CUD7"/>
<proteinExistence type="predicted"/>
<protein>
    <submittedName>
        <fullName evidence="1">Uncharacterized protein</fullName>
    </submittedName>
</protein>
<evidence type="ECO:0000313" key="1">
    <source>
        <dbReference type="EMBL" id="SVB29776.1"/>
    </source>
</evidence>
<reference evidence="1" key="1">
    <citation type="submission" date="2018-05" db="EMBL/GenBank/DDBJ databases">
        <authorList>
            <person name="Lanie J.A."/>
            <person name="Ng W.-L."/>
            <person name="Kazmierczak K.M."/>
            <person name="Andrzejewski T.M."/>
            <person name="Davidsen T.M."/>
            <person name="Wayne K.J."/>
            <person name="Tettelin H."/>
            <person name="Glass J.I."/>
            <person name="Rusch D."/>
            <person name="Podicherti R."/>
            <person name="Tsui H.-C.T."/>
            <person name="Winkler M.E."/>
        </authorList>
    </citation>
    <scope>NUCLEOTIDE SEQUENCE</scope>
</reference>
<organism evidence="1">
    <name type="scientific">marine metagenome</name>
    <dbReference type="NCBI Taxonomy" id="408172"/>
    <lineage>
        <taxon>unclassified sequences</taxon>
        <taxon>metagenomes</taxon>
        <taxon>ecological metagenomes</taxon>
    </lineage>
</organism>
<sequence length="59" mass="6919">MGMDRLKKYMDQGLWGNNHILHQEIRSSIPVFVRYTHLLVLCTAHFRCEGTMVPILNHP</sequence>